<keyword evidence="3 6" id="KW-1133">Transmembrane helix</keyword>
<keyword evidence="4 6" id="KW-0472">Membrane</keyword>
<keyword evidence="9" id="KW-1185">Reference proteome</keyword>
<comment type="similarity">
    <text evidence="5">Belongs to the SAT4 family.</text>
</comment>
<evidence type="ECO:0000256" key="1">
    <source>
        <dbReference type="ARBA" id="ARBA00004141"/>
    </source>
</evidence>
<evidence type="ECO:0000256" key="5">
    <source>
        <dbReference type="ARBA" id="ARBA00038359"/>
    </source>
</evidence>
<dbReference type="InterPro" id="IPR049326">
    <property type="entry name" value="Rhodopsin_dom_fungi"/>
</dbReference>
<dbReference type="GO" id="GO:0016020">
    <property type="term" value="C:membrane"/>
    <property type="evidence" value="ECO:0007669"/>
    <property type="project" value="UniProtKB-SubCell"/>
</dbReference>
<gene>
    <name evidence="8" type="ORF">OHK93_007241</name>
</gene>
<dbReference type="Pfam" id="PF20684">
    <property type="entry name" value="Fung_rhodopsin"/>
    <property type="match status" value="1"/>
</dbReference>
<sequence length="271" mass="30700">MVHLNEDGKRALGVYLAFTILSTVAVGLRFVTRLYIKAQWAPDDSWAILSLIGLLGWMSVEIWSVFAGFAGTSPIELAEEQQFETLQTYIKSFYALVPLYALTVTATKLSILYLYRRIFAVHIFRRISMVVVVISFIWWFVFTVTSLVPCRPVRSYWDPQVSGKCFNFDLFFLSASIADVLIDVVILALPVKMILGLQLSYRKKISLCSVFSLGGFVVVTGIIRTVLTYVPHSSNIDFTKGDIWTNVHLGTGMENEWELNRIFVQETVDVV</sequence>
<comment type="subcellular location">
    <subcellularLocation>
        <location evidence="1">Membrane</location>
        <topology evidence="1">Multi-pass membrane protein</topology>
    </subcellularLocation>
</comment>
<evidence type="ECO:0000256" key="4">
    <source>
        <dbReference type="ARBA" id="ARBA00023136"/>
    </source>
</evidence>
<dbReference type="AlphaFoldDB" id="A0AA43TXF1"/>
<reference evidence="8" key="1">
    <citation type="journal article" date="2023" name="Genome Biol. Evol.">
        <title>First Whole Genome Sequence and Flow Cytometry Genome Size Data for the Lichen-Forming Fungus Ramalina farinacea (Ascomycota).</title>
        <authorList>
            <person name="Llewellyn T."/>
            <person name="Mian S."/>
            <person name="Hill R."/>
            <person name="Leitch I.J."/>
            <person name="Gaya E."/>
        </authorList>
    </citation>
    <scope>NUCLEOTIDE SEQUENCE</scope>
    <source>
        <strain evidence="8">LIQ254RAFAR</strain>
    </source>
</reference>
<dbReference type="InterPro" id="IPR052337">
    <property type="entry name" value="SAT4-like"/>
</dbReference>
<feature type="transmembrane region" description="Helical" evidence="6">
    <location>
        <begin position="168"/>
        <end position="189"/>
    </location>
</feature>
<name>A0AA43TXF1_9LECA</name>
<feature type="transmembrane region" description="Helical" evidence="6">
    <location>
        <begin position="92"/>
        <end position="115"/>
    </location>
</feature>
<dbReference type="Proteomes" id="UP001161017">
    <property type="component" value="Unassembled WGS sequence"/>
</dbReference>
<dbReference type="PANTHER" id="PTHR33048:SF168">
    <property type="match status" value="1"/>
</dbReference>
<proteinExistence type="inferred from homology"/>
<evidence type="ECO:0000256" key="2">
    <source>
        <dbReference type="ARBA" id="ARBA00022692"/>
    </source>
</evidence>
<evidence type="ECO:0000256" key="3">
    <source>
        <dbReference type="ARBA" id="ARBA00022989"/>
    </source>
</evidence>
<keyword evidence="2 6" id="KW-0812">Transmembrane</keyword>
<feature type="transmembrane region" description="Helical" evidence="6">
    <location>
        <begin position="12"/>
        <end position="36"/>
    </location>
</feature>
<accession>A0AA43TXF1</accession>
<dbReference type="PANTHER" id="PTHR33048">
    <property type="entry name" value="PTH11-LIKE INTEGRAL MEMBRANE PROTEIN (AFU_ORTHOLOGUE AFUA_5G11245)"/>
    <property type="match status" value="1"/>
</dbReference>
<feature type="transmembrane region" description="Helical" evidence="6">
    <location>
        <begin position="210"/>
        <end position="230"/>
    </location>
</feature>
<comment type="caution">
    <text evidence="8">The sequence shown here is derived from an EMBL/GenBank/DDBJ whole genome shotgun (WGS) entry which is preliminary data.</text>
</comment>
<feature type="transmembrane region" description="Helical" evidence="6">
    <location>
        <begin position="48"/>
        <end position="72"/>
    </location>
</feature>
<evidence type="ECO:0000313" key="8">
    <source>
        <dbReference type="EMBL" id="MDI1487967.1"/>
    </source>
</evidence>
<feature type="domain" description="Rhodopsin" evidence="7">
    <location>
        <begin position="28"/>
        <end position="252"/>
    </location>
</feature>
<evidence type="ECO:0000313" key="9">
    <source>
        <dbReference type="Proteomes" id="UP001161017"/>
    </source>
</evidence>
<feature type="transmembrane region" description="Helical" evidence="6">
    <location>
        <begin position="127"/>
        <end position="148"/>
    </location>
</feature>
<evidence type="ECO:0000259" key="7">
    <source>
        <dbReference type="Pfam" id="PF20684"/>
    </source>
</evidence>
<protein>
    <recommendedName>
        <fullName evidence="7">Rhodopsin domain-containing protein</fullName>
    </recommendedName>
</protein>
<evidence type="ECO:0000256" key="6">
    <source>
        <dbReference type="SAM" id="Phobius"/>
    </source>
</evidence>
<dbReference type="EMBL" id="JAPUFD010000006">
    <property type="protein sequence ID" value="MDI1487967.1"/>
    <property type="molecule type" value="Genomic_DNA"/>
</dbReference>
<organism evidence="8 9">
    <name type="scientific">Ramalina farinacea</name>
    <dbReference type="NCBI Taxonomy" id="258253"/>
    <lineage>
        <taxon>Eukaryota</taxon>
        <taxon>Fungi</taxon>
        <taxon>Dikarya</taxon>
        <taxon>Ascomycota</taxon>
        <taxon>Pezizomycotina</taxon>
        <taxon>Lecanoromycetes</taxon>
        <taxon>OSLEUM clade</taxon>
        <taxon>Lecanoromycetidae</taxon>
        <taxon>Lecanorales</taxon>
        <taxon>Lecanorineae</taxon>
        <taxon>Ramalinaceae</taxon>
        <taxon>Ramalina</taxon>
    </lineage>
</organism>